<name>A0ABD5X1D5_9EURY</name>
<dbReference type="AlphaFoldDB" id="A0ABD5X1D5"/>
<evidence type="ECO:0000313" key="1">
    <source>
        <dbReference type="EMBL" id="MFC7124732.1"/>
    </source>
</evidence>
<dbReference type="Pfam" id="PF25857">
    <property type="entry name" value="DUF7957"/>
    <property type="match status" value="1"/>
</dbReference>
<reference evidence="1 2" key="1">
    <citation type="journal article" date="2014" name="Int. J. Syst. Evol. Microbiol.">
        <title>Complete genome sequence of Corynebacterium casei LMG S-19264T (=DSM 44701T), isolated from a smear-ripened cheese.</title>
        <authorList>
            <consortium name="US DOE Joint Genome Institute (JGI-PGF)"/>
            <person name="Walter F."/>
            <person name="Albersmeier A."/>
            <person name="Kalinowski J."/>
            <person name="Ruckert C."/>
        </authorList>
    </citation>
    <scope>NUCLEOTIDE SEQUENCE [LARGE SCALE GENOMIC DNA]</scope>
    <source>
        <strain evidence="1 2">CGMCC 4.7215</strain>
    </source>
</reference>
<protein>
    <submittedName>
        <fullName evidence="1">Uncharacterized protein</fullName>
    </submittedName>
</protein>
<organism evidence="1 2">
    <name type="scientific">Halovenus rubra</name>
    <dbReference type="NCBI Taxonomy" id="869890"/>
    <lineage>
        <taxon>Archaea</taxon>
        <taxon>Methanobacteriati</taxon>
        <taxon>Methanobacteriota</taxon>
        <taxon>Stenosarchaea group</taxon>
        <taxon>Halobacteria</taxon>
        <taxon>Halobacteriales</taxon>
        <taxon>Haloarculaceae</taxon>
        <taxon>Halovenus</taxon>
    </lineage>
</organism>
<comment type="caution">
    <text evidence="1">The sequence shown here is derived from an EMBL/GenBank/DDBJ whole genome shotgun (WGS) entry which is preliminary data.</text>
</comment>
<dbReference type="EMBL" id="JBHSZQ010000002">
    <property type="protein sequence ID" value="MFC7124732.1"/>
    <property type="molecule type" value="Genomic_DNA"/>
</dbReference>
<dbReference type="RefSeq" id="WP_267638485.1">
    <property type="nucleotide sequence ID" value="NZ_JAODIY010000013.1"/>
</dbReference>
<dbReference type="Proteomes" id="UP001596414">
    <property type="component" value="Unassembled WGS sequence"/>
</dbReference>
<sequence>MVTINNSVLKINSEEIEFNHPIEEYISFDDFVVIRLKLNGEDFPEKHQNVIAVNKDGSIRWRIEKAPEEGYYDSYAGIFDDDGELRAYNLSGMNYKVDKETGEVSDGKFVK</sequence>
<accession>A0ABD5X1D5</accession>
<gene>
    <name evidence="1" type="ORF">ACFQJ7_01570</name>
</gene>
<dbReference type="InterPro" id="IPR058263">
    <property type="entry name" value="DUF7957"/>
</dbReference>
<proteinExistence type="predicted"/>
<evidence type="ECO:0000313" key="2">
    <source>
        <dbReference type="Proteomes" id="UP001596414"/>
    </source>
</evidence>